<gene>
    <name evidence="2" type="ORF">FBEOM_1878</name>
</gene>
<accession>A0A9P5E0N2</accession>
<feature type="region of interest" description="Disordered" evidence="1">
    <location>
        <begin position="94"/>
        <end position="116"/>
    </location>
</feature>
<keyword evidence="3" id="KW-1185">Reference proteome</keyword>
<protein>
    <recommendedName>
        <fullName evidence="4">Crystal protein ET79</fullName>
    </recommendedName>
</protein>
<sequence length="116" mass="12359">MPSRSTNIEVDNNTGADLVLADQGLSHGIWTEGLFPPQLIRNGDSGKFQAESAGFMTGDQGYATYSSSAGKFTFNFDNPYVGSNDESAVVPNGYTASRRGGGGDNSEITWKLEKVN</sequence>
<dbReference type="OrthoDB" id="2322698at2759"/>
<dbReference type="AlphaFoldDB" id="A0A9P5E0N2"/>
<evidence type="ECO:0000313" key="2">
    <source>
        <dbReference type="EMBL" id="KAF4344156.1"/>
    </source>
</evidence>
<dbReference type="Proteomes" id="UP000730481">
    <property type="component" value="Unassembled WGS sequence"/>
</dbReference>
<reference evidence="2" key="1">
    <citation type="journal article" date="2017" name="Mycologia">
        <title>Fusarium algeriense, sp. nov., a novel toxigenic crown rot pathogen of durum wheat from Algeria is nested in the Fusarium burgessii species complex.</title>
        <authorList>
            <person name="Laraba I."/>
            <person name="Keddad A."/>
            <person name="Boureghda H."/>
            <person name="Abdallah N."/>
            <person name="Vaughan M.M."/>
            <person name="Proctor R.H."/>
            <person name="Busman M."/>
            <person name="O'Donnell K."/>
        </authorList>
    </citation>
    <scope>NUCLEOTIDE SEQUENCE</scope>
    <source>
        <strain evidence="2">NRRL 25174</strain>
    </source>
</reference>
<organism evidence="2 3">
    <name type="scientific">Fusarium beomiforme</name>
    <dbReference type="NCBI Taxonomy" id="44412"/>
    <lineage>
        <taxon>Eukaryota</taxon>
        <taxon>Fungi</taxon>
        <taxon>Dikarya</taxon>
        <taxon>Ascomycota</taxon>
        <taxon>Pezizomycotina</taxon>
        <taxon>Sordariomycetes</taxon>
        <taxon>Hypocreomycetidae</taxon>
        <taxon>Hypocreales</taxon>
        <taxon>Nectriaceae</taxon>
        <taxon>Fusarium</taxon>
        <taxon>Fusarium burgessii species complex</taxon>
    </lineage>
</organism>
<evidence type="ECO:0000256" key="1">
    <source>
        <dbReference type="SAM" id="MobiDB-lite"/>
    </source>
</evidence>
<dbReference type="EMBL" id="PVQB02000063">
    <property type="protein sequence ID" value="KAF4344156.1"/>
    <property type="molecule type" value="Genomic_DNA"/>
</dbReference>
<dbReference type="Gene3D" id="2.60.270.50">
    <property type="match status" value="1"/>
</dbReference>
<evidence type="ECO:0008006" key="4">
    <source>
        <dbReference type="Google" id="ProtNLM"/>
    </source>
</evidence>
<name>A0A9P5E0N2_9HYPO</name>
<proteinExistence type="predicted"/>
<evidence type="ECO:0000313" key="3">
    <source>
        <dbReference type="Proteomes" id="UP000730481"/>
    </source>
</evidence>
<comment type="caution">
    <text evidence="2">The sequence shown here is derived from an EMBL/GenBank/DDBJ whole genome shotgun (WGS) entry which is preliminary data.</text>
</comment>
<reference evidence="2" key="2">
    <citation type="submission" date="2020-02" db="EMBL/GenBank/DDBJ databases">
        <title>Identification and distribution of gene clusters putatively required for synthesis of sphingolipid metabolism inhibitors in phylogenetically diverse species of the filamentous fungus Fusarium.</title>
        <authorList>
            <person name="Kim H.-S."/>
            <person name="Busman M."/>
            <person name="Brown D.W."/>
            <person name="Divon H."/>
            <person name="Uhlig S."/>
            <person name="Proctor R.H."/>
        </authorList>
    </citation>
    <scope>NUCLEOTIDE SEQUENCE</scope>
    <source>
        <strain evidence="2">NRRL 25174</strain>
    </source>
</reference>